<dbReference type="PANTHER" id="PTHR31360:SF0">
    <property type="entry name" value="OIL BODY-ASSOCIATED PROTEIN 1B"/>
    <property type="match status" value="1"/>
</dbReference>
<evidence type="ECO:0000313" key="2">
    <source>
        <dbReference type="EMBL" id="ESZ96074.1"/>
    </source>
</evidence>
<organism evidence="2 3">
    <name type="scientific">Sclerotinia borealis (strain F-4128)</name>
    <dbReference type="NCBI Taxonomy" id="1432307"/>
    <lineage>
        <taxon>Eukaryota</taxon>
        <taxon>Fungi</taxon>
        <taxon>Dikarya</taxon>
        <taxon>Ascomycota</taxon>
        <taxon>Pezizomycotina</taxon>
        <taxon>Leotiomycetes</taxon>
        <taxon>Helotiales</taxon>
        <taxon>Sclerotiniaceae</taxon>
        <taxon>Sclerotinia</taxon>
    </lineage>
</organism>
<accession>W9CN44</accession>
<dbReference type="EMBL" id="AYSA01000155">
    <property type="protein sequence ID" value="ESZ96074.1"/>
    <property type="molecule type" value="Genomic_DNA"/>
</dbReference>
<dbReference type="AlphaFoldDB" id="W9CN44"/>
<sequence length="242" mass="27237">MTYQQHQPLTRGAPGSDLSVKDRALEMGAGMTQDFTPVKAICAHLNALHVYVEDGDGVDGKGEMGGEGNGKGMGKRRSVEANHYCTHLSADVRQCLIYDAPTNPARLIGVEYMITRRLYEKLGVEERRLWHSHEFEVKSGILILPNPTIPDVVWTMAETEEMKEIVGLYGKTFHFWQVDRGDELPLGRPVLMGSFTESGQVPWDKIQERDARFGVDTQKKREARLGIESVDIHEDADQAWKK</sequence>
<dbReference type="Proteomes" id="UP000019487">
    <property type="component" value="Unassembled WGS sequence"/>
</dbReference>
<comment type="caution">
    <text evidence="2">The sequence shown here is derived from an EMBL/GenBank/DDBJ whole genome shotgun (WGS) entry which is preliminary data.</text>
</comment>
<evidence type="ECO:0000256" key="1">
    <source>
        <dbReference type="ARBA" id="ARBA00009740"/>
    </source>
</evidence>
<dbReference type="HOGENOM" id="CLU_071931_2_1_1"/>
<comment type="similarity">
    <text evidence="1">Belongs to the OBAP family.</text>
</comment>
<evidence type="ECO:0000313" key="3">
    <source>
        <dbReference type="Proteomes" id="UP000019487"/>
    </source>
</evidence>
<keyword evidence="3" id="KW-1185">Reference proteome</keyword>
<protein>
    <recommendedName>
        <fullName evidence="4">DUF1264 domain protein</fullName>
    </recommendedName>
</protein>
<dbReference type="Pfam" id="PF06884">
    <property type="entry name" value="DUF1264"/>
    <property type="match status" value="1"/>
</dbReference>
<name>W9CN44_SCLBF</name>
<proteinExistence type="inferred from homology"/>
<gene>
    <name evidence="2" type="ORF">SBOR_3551</name>
</gene>
<dbReference type="OrthoDB" id="1901244at2759"/>
<dbReference type="InterPro" id="IPR010686">
    <property type="entry name" value="OBAP-like"/>
</dbReference>
<evidence type="ECO:0008006" key="4">
    <source>
        <dbReference type="Google" id="ProtNLM"/>
    </source>
</evidence>
<dbReference type="PANTHER" id="PTHR31360">
    <property type="match status" value="1"/>
</dbReference>
<reference evidence="2 3" key="1">
    <citation type="journal article" date="2014" name="Genome Announc.">
        <title>Draft genome sequence of Sclerotinia borealis, a psychrophilic plant pathogenic fungus.</title>
        <authorList>
            <person name="Mardanov A.V."/>
            <person name="Beletsky A.V."/>
            <person name="Kadnikov V.V."/>
            <person name="Ignatov A.N."/>
            <person name="Ravin N.V."/>
        </authorList>
    </citation>
    <scope>NUCLEOTIDE SEQUENCE [LARGE SCALE GENOMIC DNA]</scope>
    <source>
        <strain evidence="3">F-4157</strain>
    </source>
</reference>
<dbReference type="STRING" id="1432307.W9CN44"/>